<name>A0A0A8ZKN6_ARUDO</name>
<dbReference type="AlphaFoldDB" id="A0A0A8ZKN6"/>
<accession>A0A0A8ZKN6</accession>
<evidence type="ECO:0000313" key="1">
    <source>
        <dbReference type="EMBL" id="JAD38238.1"/>
    </source>
</evidence>
<reference evidence="1" key="1">
    <citation type="submission" date="2014-09" db="EMBL/GenBank/DDBJ databases">
        <authorList>
            <person name="Magalhaes I.L.F."/>
            <person name="Oliveira U."/>
            <person name="Santos F.R."/>
            <person name="Vidigal T.H.D.A."/>
            <person name="Brescovit A.D."/>
            <person name="Santos A.J."/>
        </authorList>
    </citation>
    <scope>NUCLEOTIDE SEQUENCE</scope>
    <source>
        <tissue evidence="1">Shoot tissue taken approximately 20 cm above the soil surface</tissue>
    </source>
</reference>
<protein>
    <submittedName>
        <fullName evidence="1">Uncharacterized protein</fullName>
    </submittedName>
</protein>
<reference evidence="1" key="2">
    <citation type="journal article" date="2015" name="Data Brief">
        <title>Shoot transcriptome of the giant reed, Arundo donax.</title>
        <authorList>
            <person name="Barrero R.A."/>
            <person name="Guerrero F.D."/>
            <person name="Moolhuijzen P."/>
            <person name="Goolsby J.A."/>
            <person name="Tidwell J."/>
            <person name="Bellgard S.E."/>
            <person name="Bellgard M.I."/>
        </authorList>
    </citation>
    <scope>NUCLEOTIDE SEQUENCE</scope>
    <source>
        <tissue evidence="1">Shoot tissue taken approximately 20 cm above the soil surface</tissue>
    </source>
</reference>
<proteinExistence type="predicted"/>
<dbReference type="EMBL" id="GBRH01259657">
    <property type="protein sequence ID" value="JAD38238.1"/>
    <property type="molecule type" value="Transcribed_RNA"/>
</dbReference>
<sequence length="130" mass="14993">MYHGYYYVTMLHRLVASRYLSDSSSYLCLVHFHGHLHCHLSLATPLHRRQYPQLRHTTHILADPPSGNHPCHPQYLAADRLLHGPAPHNHLLHGPAPNHHLLLRLHLLVVVQLDLLHAVQLHQHEVHSDL</sequence>
<organism evidence="1">
    <name type="scientific">Arundo donax</name>
    <name type="common">Giant reed</name>
    <name type="synonym">Donax arundinaceus</name>
    <dbReference type="NCBI Taxonomy" id="35708"/>
    <lineage>
        <taxon>Eukaryota</taxon>
        <taxon>Viridiplantae</taxon>
        <taxon>Streptophyta</taxon>
        <taxon>Embryophyta</taxon>
        <taxon>Tracheophyta</taxon>
        <taxon>Spermatophyta</taxon>
        <taxon>Magnoliopsida</taxon>
        <taxon>Liliopsida</taxon>
        <taxon>Poales</taxon>
        <taxon>Poaceae</taxon>
        <taxon>PACMAD clade</taxon>
        <taxon>Arundinoideae</taxon>
        <taxon>Arundineae</taxon>
        <taxon>Arundo</taxon>
    </lineage>
</organism>